<name>A0A074LVG6_9BACL</name>
<dbReference type="RefSeq" id="WP_038086048.1">
    <property type="nucleotide sequence ID" value="NZ_JMIR01000007.1"/>
</dbReference>
<feature type="transmembrane region" description="Helical" evidence="1">
    <location>
        <begin position="79"/>
        <end position="106"/>
    </location>
</feature>
<keyword evidence="1" id="KW-1133">Transmembrane helix</keyword>
<dbReference type="Pfam" id="PF07331">
    <property type="entry name" value="TctB"/>
    <property type="match status" value="1"/>
</dbReference>
<comment type="caution">
    <text evidence="3">The sequence shown here is derived from an EMBL/GenBank/DDBJ whole genome shotgun (WGS) entry which is preliminary data.</text>
</comment>
<evidence type="ECO:0000256" key="1">
    <source>
        <dbReference type="SAM" id="Phobius"/>
    </source>
</evidence>
<proteinExistence type="predicted"/>
<sequence>MNKTFDRYASLVSLIIAAAFMIESRNISSSAYGSNVGPNIFPFGLGLIFALLSLRLFYETFKDSKRDGETREKLDWKRFLIIFAAAALYAFFLEEIGYIVGTFAFLLIGFQTMQKGKWLSSILISALFSYGVYFVFVQVLQGTLPGWPVWFGM</sequence>
<dbReference type="EMBL" id="JMIR01000007">
    <property type="protein sequence ID" value="KEO84003.1"/>
    <property type="molecule type" value="Genomic_DNA"/>
</dbReference>
<accession>A0A074LVG6</accession>
<evidence type="ECO:0000259" key="2">
    <source>
        <dbReference type="Pfam" id="PF07331"/>
    </source>
</evidence>
<keyword evidence="4" id="KW-1185">Reference proteome</keyword>
<evidence type="ECO:0000313" key="3">
    <source>
        <dbReference type="EMBL" id="KEO84003.1"/>
    </source>
</evidence>
<evidence type="ECO:0000313" key="4">
    <source>
        <dbReference type="Proteomes" id="UP000027931"/>
    </source>
</evidence>
<protein>
    <submittedName>
        <fullName evidence="3">Transporter</fullName>
    </submittedName>
</protein>
<feature type="transmembrane region" description="Helical" evidence="1">
    <location>
        <begin position="40"/>
        <end position="58"/>
    </location>
</feature>
<dbReference type="OrthoDB" id="1683098at2"/>
<dbReference type="STRING" id="1157490.EL26_07410"/>
<gene>
    <name evidence="3" type="ORF">EL26_07410</name>
</gene>
<keyword evidence="1" id="KW-0472">Membrane</keyword>
<feature type="transmembrane region" description="Helical" evidence="1">
    <location>
        <begin position="118"/>
        <end position="137"/>
    </location>
</feature>
<dbReference type="InterPro" id="IPR009936">
    <property type="entry name" value="DUF1468"/>
</dbReference>
<organism evidence="3 4">
    <name type="scientific">Tumebacillus flagellatus</name>
    <dbReference type="NCBI Taxonomy" id="1157490"/>
    <lineage>
        <taxon>Bacteria</taxon>
        <taxon>Bacillati</taxon>
        <taxon>Bacillota</taxon>
        <taxon>Bacilli</taxon>
        <taxon>Bacillales</taxon>
        <taxon>Alicyclobacillaceae</taxon>
        <taxon>Tumebacillus</taxon>
    </lineage>
</organism>
<feature type="domain" description="DUF1468" evidence="2">
    <location>
        <begin position="9"/>
        <end position="145"/>
    </location>
</feature>
<dbReference type="Proteomes" id="UP000027931">
    <property type="component" value="Unassembled WGS sequence"/>
</dbReference>
<keyword evidence="1" id="KW-0812">Transmembrane</keyword>
<reference evidence="3 4" key="1">
    <citation type="journal article" date="2013" name="Int. J. Syst. Evol. Microbiol.">
        <title>Tumebacillus flagellatus sp. nov., an alpha-amylase/pullulanase-producing bacterium isolated from cassava wastewater.</title>
        <authorList>
            <person name="Wang Q."/>
            <person name="Xie N."/>
            <person name="Qin Y."/>
            <person name="Shen N."/>
            <person name="Zhu J."/>
            <person name="Mi H."/>
            <person name="Huang R."/>
        </authorList>
    </citation>
    <scope>NUCLEOTIDE SEQUENCE [LARGE SCALE GENOMIC DNA]</scope>
    <source>
        <strain evidence="3 4">GST4</strain>
    </source>
</reference>
<dbReference type="AlphaFoldDB" id="A0A074LVG6"/>
<dbReference type="eggNOG" id="ENOG5032SKA">
    <property type="taxonomic scope" value="Bacteria"/>
</dbReference>